<keyword evidence="1" id="KW-0472">Membrane</keyword>
<keyword evidence="1" id="KW-1133">Transmembrane helix</keyword>
<evidence type="ECO:0000313" key="3">
    <source>
        <dbReference type="Proteomes" id="UP000192277"/>
    </source>
</evidence>
<evidence type="ECO:0000313" key="2">
    <source>
        <dbReference type="EMBL" id="OQP44094.1"/>
    </source>
</evidence>
<keyword evidence="3" id="KW-1185">Reference proteome</keyword>
<name>A0ABX3NRP5_9BACT</name>
<gene>
    <name evidence="2" type="ORF">A4D02_11540</name>
</gene>
<organism evidence="2 3">
    <name type="scientific">Niastella koreensis</name>
    <dbReference type="NCBI Taxonomy" id="354356"/>
    <lineage>
        <taxon>Bacteria</taxon>
        <taxon>Pseudomonadati</taxon>
        <taxon>Bacteroidota</taxon>
        <taxon>Chitinophagia</taxon>
        <taxon>Chitinophagales</taxon>
        <taxon>Chitinophagaceae</taxon>
        <taxon>Niastella</taxon>
    </lineage>
</organism>
<keyword evidence="1" id="KW-0812">Transmembrane</keyword>
<feature type="transmembrane region" description="Helical" evidence="1">
    <location>
        <begin position="69"/>
        <end position="90"/>
    </location>
</feature>
<sequence>MGYAGNNKHIMEIITILETHIHHFLHGIKTEARGDREAALIIVKYIREGTITEEEDHILKTQVMDSLKILGIGVPFVLIPGASVLMPILIKVASKHNIELMPSAFITHVETNAGNSGKEEIAP</sequence>
<evidence type="ECO:0008006" key="4">
    <source>
        <dbReference type="Google" id="ProtNLM"/>
    </source>
</evidence>
<accession>A0ABX3NRP5</accession>
<proteinExistence type="predicted"/>
<reference evidence="2 3" key="1">
    <citation type="submission" date="2016-04" db="EMBL/GenBank/DDBJ databases">
        <authorList>
            <person name="Chen L."/>
            <person name="Zhuang W."/>
            <person name="Wang G."/>
        </authorList>
    </citation>
    <scope>NUCLEOTIDE SEQUENCE [LARGE SCALE GENOMIC DNA]</scope>
    <source>
        <strain evidence="3">GR20</strain>
    </source>
</reference>
<evidence type="ECO:0000256" key="1">
    <source>
        <dbReference type="SAM" id="Phobius"/>
    </source>
</evidence>
<comment type="caution">
    <text evidence="2">The sequence shown here is derived from an EMBL/GenBank/DDBJ whole genome shotgun (WGS) entry which is preliminary data.</text>
</comment>
<protein>
    <recommendedName>
        <fullName evidence="4">Letm1 RBD domain-containing protein</fullName>
    </recommendedName>
</protein>
<dbReference type="EMBL" id="LWBO01000034">
    <property type="protein sequence ID" value="OQP44094.1"/>
    <property type="molecule type" value="Genomic_DNA"/>
</dbReference>
<dbReference type="Proteomes" id="UP000192277">
    <property type="component" value="Unassembled WGS sequence"/>
</dbReference>